<keyword evidence="6 8" id="KW-0129">CBS domain</keyword>
<dbReference type="PROSITE" id="PS51371">
    <property type="entry name" value="CBS"/>
    <property type="match status" value="2"/>
</dbReference>
<reference evidence="13" key="1">
    <citation type="submission" date="2020-08" db="EMBL/GenBank/DDBJ databases">
        <authorList>
            <person name="Cejkova D."/>
            <person name="Kubasova T."/>
            <person name="Jahodarova E."/>
            <person name="Rychlik I."/>
        </authorList>
    </citation>
    <scope>NUCLEOTIDE SEQUENCE</scope>
    <source>
        <strain evidence="13">An559</strain>
    </source>
</reference>
<dbReference type="InterPro" id="IPR044751">
    <property type="entry name" value="Ion_transp-like_CBS"/>
</dbReference>
<dbReference type="InterPro" id="IPR002550">
    <property type="entry name" value="CNNM"/>
</dbReference>
<dbReference type="InterPro" id="IPR005170">
    <property type="entry name" value="Transptr-assoc_dom"/>
</dbReference>
<keyword evidence="4" id="KW-0677">Repeat</keyword>
<dbReference type="Gene3D" id="3.10.580.10">
    <property type="entry name" value="CBS-domain"/>
    <property type="match status" value="1"/>
</dbReference>
<feature type="domain" description="CBS" evidence="11">
    <location>
        <begin position="285"/>
        <end position="342"/>
    </location>
</feature>
<dbReference type="Pfam" id="PF00571">
    <property type="entry name" value="CBS"/>
    <property type="match status" value="2"/>
</dbReference>
<accession>A0A938X8S4</accession>
<dbReference type="InterPro" id="IPR036318">
    <property type="entry name" value="FAD-bd_PCMH-like_sf"/>
</dbReference>
<evidence type="ECO:0000256" key="7">
    <source>
        <dbReference type="ARBA" id="ARBA00023136"/>
    </source>
</evidence>
<dbReference type="PROSITE" id="PS51846">
    <property type="entry name" value="CNNM"/>
    <property type="match status" value="1"/>
</dbReference>
<keyword evidence="5 9" id="KW-1133">Transmembrane helix</keyword>
<evidence type="ECO:0000256" key="4">
    <source>
        <dbReference type="ARBA" id="ARBA00022737"/>
    </source>
</evidence>
<keyword evidence="3 9" id="KW-0812">Transmembrane</keyword>
<evidence type="ECO:0000256" key="1">
    <source>
        <dbReference type="ARBA" id="ARBA00004141"/>
    </source>
</evidence>
<evidence type="ECO:0000256" key="3">
    <source>
        <dbReference type="ARBA" id="ARBA00022692"/>
    </source>
</evidence>
<keyword evidence="7 9" id="KW-0472">Membrane</keyword>
<dbReference type="RefSeq" id="WP_204448331.1">
    <property type="nucleotide sequence ID" value="NZ_JACJKY010000034.1"/>
</dbReference>
<feature type="transmembrane region" description="Helical" evidence="10">
    <location>
        <begin position="148"/>
        <end position="170"/>
    </location>
</feature>
<dbReference type="PANTHER" id="PTHR22777:SF17">
    <property type="entry name" value="UPF0053 PROTEIN SLL0260"/>
    <property type="match status" value="1"/>
</dbReference>
<reference evidence="13" key="2">
    <citation type="journal article" date="2021" name="Sci. Rep.">
        <title>The distribution of antibiotic resistance genes in chicken gut microbiota commensals.</title>
        <authorList>
            <person name="Juricova H."/>
            <person name="Matiasovicova J."/>
            <person name="Kubasova T."/>
            <person name="Cejkova D."/>
            <person name="Rychlik I."/>
        </authorList>
    </citation>
    <scope>NUCLEOTIDE SEQUENCE</scope>
    <source>
        <strain evidence="13">An559</strain>
    </source>
</reference>
<dbReference type="InterPro" id="IPR000644">
    <property type="entry name" value="CBS_dom"/>
</dbReference>
<dbReference type="PANTHER" id="PTHR22777">
    <property type="entry name" value="HEMOLYSIN-RELATED"/>
    <property type="match status" value="1"/>
</dbReference>
<dbReference type="AlphaFoldDB" id="A0A938X8S4"/>
<dbReference type="Proteomes" id="UP000774750">
    <property type="component" value="Unassembled WGS sequence"/>
</dbReference>
<evidence type="ECO:0000256" key="5">
    <source>
        <dbReference type="ARBA" id="ARBA00022989"/>
    </source>
</evidence>
<evidence type="ECO:0000259" key="11">
    <source>
        <dbReference type="PROSITE" id="PS51371"/>
    </source>
</evidence>
<proteinExistence type="inferred from homology"/>
<evidence type="ECO:0000313" key="14">
    <source>
        <dbReference type="Proteomes" id="UP000774750"/>
    </source>
</evidence>
<comment type="caution">
    <text evidence="13">The sequence shown here is derived from an EMBL/GenBank/DDBJ whole genome shotgun (WGS) entry which is preliminary data.</text>
</comment>
<dbReference type="SMART" id="SM01091">
    <property type="entry name" value="CorC_HlyC"/>
    <property type="match status" value="1"/>
</dbReference>
<evidence type="ECO:0000256" key="8">
    <source>
        <dbReference type="PROSITE-ProRule" id="PRU00703"/>
    </source>
</evidence>
<sequence length="438" mass="48405">MDPDPNGLQIAAQLLVLLLLTLINAFFAGAEMAVVSVNKSKIHSLAQKGNKKAQCVEQLFSDSTKFLSTIQVAITFAGFFSSASAATGISQILGQWLAGFSIPYSGTIAVVGVTLILSYFTLVFGELVPKRVALKRADQFSMMTVRPILFISKILSPFIKLLSVSTNGFLRLLGMKPEEEEEPVTEEEIRAQVLSAQFDNDSKKMINSVFAFDDKTARDIMVPRRKVVAIDITREQNDMIARMIDSGFSRIPVYEENIDKIIGVIYVKDIAKQIVKGEDVSLSALIRPPYFVPDSKPANILLKEMQSAHVHIAVLIDEYGGFSGVVTIEDLAEEIVGQIQDENDHAMPDFTKITDNIYRVVGNMPLEELYNELELEVPDTNCDTVSGFMIEQLGYIPSAQQLPVITHGTVRFVAEQMDGKHISIVRVEKTDTTSSDTE</sequence>
<gene>
    <name evidence="13" type="ORF">H6A12_12445</name>
</gene>
<evidence type="ECO:0000256" key="9">
    <source>
        <dbReference type="PROSITE-ProRule" id="PRU01193"/>
    </source>
</evidence>
<evidence type="ECO:0000256" key="6">
    <source>
        <dbReference type="ARBA" id="ARBA00023122"/>
    </source>
</evidence>
<evidence type="ECO:0000256" key="2">
    <source>
        <dbReference type="ARBA" id="ARBA00006337"/>
    </source>
</evidence>
<feature type="domain" description="CNNM transmembrane" evidence="12">
    <location>
        <begin position="6"/>
        <end position="214"/>
    </location>
</feature>
<feature type="transmembrane region" description="Helical" evidence="10">
    <location>
        <begin position="12"/>
        <end position="35"/>
    </location>
</feature>
<dbReference type="SUPFAM" id="SSF54631">
    <property type="entry name" value="CBS-domain pair"/>
    <property type="match status" value="1"/>
</dbReference>
<dbReference type="InterPro" id="IPR046342">
    <property type="entry name" value="CBS_dom_sf"/>
</dbReference>
<evidence type="ECO:0000313" key="13">
    <source>
        <dbReference type="EMBL" id="MBM6921948.1"/>
    </source>
</evidence>
<keyword evidence="14" id="KW-1185">Reference proteome</keyword>
<feature type="domain" description="CBS" evidence="11">
    <location>
        <begin position="221"/>
        <end position="280"/>
    </location>
</feature>
<dbReference type="SUPFAM" id="SSF56176">
    <property type="entry name" value="FAD-binding/transporter-associated domain-like"/>
    <property type="match status" value="1"/>
</dbReference>
<dbReference type="FunFam" id="3.10.580.10:FF:000002">
    <property type="entry name" value="Magnesium/cobalt efflux protein CorC"/>
    <property type="match status" value="1"/>
</dbReference>
<protein>
    <submittedName>
        <fullName evidence="13">HlyC/CorC family transporter</fullName>
    </submittedName>
</protein>
<organism evidence="13 14">
    <name type="scientific">Merdimmobilis hominis</name>
    <dbReference type="NCBI Taxonomy" id="2897707"/>
    <lineage>
        <taxon>Bacteria</taxon>
        <taxon>Bacillati</taxon>
        <taxon>Bacillota</taxon>
        <taxon>Clostridia</taxon>
        <taxon>Eubacteriales</taxon>
        <taxon>Oscillospiraceae</taxon>
        <taxon>Merdimmobilis</taxon>
    </lineage>
</organism>
<dbReference type="SMART" id="SM00116">
    <property type="entry name" value="CBS"/>
    <property type="match status" value="2"/>
</dbReference>
<dbReference type="GO" id="GO:0005886">
    <property type="term" value="C:plasma membrane"/>
    <property type="evidence" value="ECO:0007669"/>
    <property type="project" value="TreeGrafter"/>
</dbReference>
<feature type="transmembrane region" description="Helical" evidence="10">
    <location>
        <begin position="104"/>
        <end position="128"/>
    </location>
</feature>
<dbReference type="CDD" id="cd04590">
    <property type="entry name" value="CBS_pair_CorC_HlyC_assoc"/>
    <property type="match status" value="1"/>
</dbReference>
<dbReference type="Gene3D" id="3.30.465.10">
    <property type="match status" value="1"/>
</dbReference>
<dbReference type="InterPro" id="IPR016169">
    <property type="entry name" value="FAD-bd_PCMH_sub2"/>
</dbReference>
<comment type="subcellular location">
    <subcellularLocation>
        <location evidence="1">Membrane</location>
        <topology evidence="1">Multi-pass membrane protein</topology>
    </subcellularLocation>
</comment>
<dbReference type="Pfam" id="PF01595">
    <property type="entry name" value="CNNM"/>
    <property type="match status" value="1"/>
</dbReference>
<evidence type="ECO:0000259" key="12">
    <source>
        <dbReference type="PROSITE" id="PS51846"/>
    </source>
</evidence>
<feature type="transmembrane region" description="Helical" evidence="10">
    <location>
        <begin position="72"/>
        <end position="98"/>
    </location>
</feature>
<dbReference type="Pfam" id="PF03471">
    <property type="entry name" value="CorC_HlyC"/>
    <property type="match status" value="1"/>
</dbReference>
<evidence type="ECO:0000256" key="10">
    <source>
        <dbReference type="SAM" id="Phobius"/>
    </source>
</evidence>
<name>A0A938X8S4_9FIRM</name>
<comment type="similarity">
    <text evidence="2">Belongs to the UPF0053 family.</text>
</comment>
<dbReference type="EMBL" id="JACJKY010000034">
    <property type="protein sequence ID" value="MBM6921948.1"/>
    <property type="molecule type" value="Genomic_DNA"/>
</dbReference>
<dbReference type="GO" id="GO:0050660">
    <property type="term" value="F:flavin adenine dinucleotide binding"/>
    <property type="evidence" value="ECO:0007669"/>
    <property type="project" value="InterPro"/>
</dbReference>